<dbReference type="SUPFAM" id="SSF160631">
    <property type="entry name" value="SMI1/KNR4-like"/>
    <property type="match status" value="1"/>
</dbReference>
<accession>A0ABY4CUX1</accession>
<protein>
    <submittedName>
        <fullName evidence="2">SMI1/KNR4 family protein</fullName>
    </submittedName>
</protein>
<sequence length="236" mass="27164">MDSTLRAIEAHFQVPLPALYVQLYQDGMLDWFLDGGIPNPNWYRDIYPRLRQRPPVLLYAPDFELIAPEQVLEQDLICEPSPDHLFIPFGTTGAGDLYCFYPTLAENGQYPVTLTWHDEDKTEVLAPSLDAFIFREMLAKVTAIDEYSLEGYSDFEALRQDLLLAADSIRPYLKPAWNNILDTVYRLPLRTETVVLPRTQYTIQCLLTEAELQEILAKEMPFTYAGHTFSCHPKQL</sequence>
<dbReference type="Gene3D" id="3.40.1580.10">
    <property type="entry name" value="SMI1/KNR4-like"/>
    <property type="match status" value="1"/>
</dbReference>
<evidence type="ECO:0000313" key="3">
    <source>
        <dbReference type="Proteomes" id="UP000831113"/>
    </source>
</evidence>
<dbReference type="Pfam" id="PF09346">
    <property type="entry name" value="SMI1_KNR4"/>
    <property type="match status" value="1"/>
</dbReference>
<gene>
    <name evidence="2" type="ORF">MTX78_11795</name>
</gene>
<dbReference type="InterPro" id="IPR018958">
    <property type="entry name" value="Knr4/Smi1-like_dom"/>
</dbReference>
<dbReference type="EMBL" id="CP094669">
    <property type="protein sequence ID" value="UOG72809.1"/>
    <property type="molecule type" value="Genomic_DNA"/>
</dbReference>
<organism evidence="2 3">
    <name type="scientific">Hymenobacter tibetensis</name>
    <dbReference type="NCBI Taxonomy" id="497967"/>
    <lineage>
        <taxon>Bacteria</taxon>
        <taxon>Pseudomonadati</taxon>
        <taxon>Bacteroidota</taxon>
        <taxon>Cytophagia</taxon>
        <taxon>Cytophagales</taxon>
        <taxon>Hymenobacteraceae</taxon>
        <taxon>Hymenobacter</taxon>
    </lineage>
</organism>
<name>A0ABY4CUX1_9BACT</name>
<reference evidence="2 3" key="1">
    <citation type="submission" date="2022-03" db="EMBL/GenBank/DDBJ databases">
        <title>Hymenobactersp. isolated from the air.</title>
        <authorList>
            <person name="Won M."/>
            <person name="Kwon S.-W."/>
        </authorList>
    </citation>
    <scope>NUCLEOTIDE SEQUENCE [LARGE SCALE GENOMIC DNA]</scope>
    <source>
        <strain evidence="2 3">KACC 21982</strain>
    </source>
</reference>
<keyword evidence="3" id="KW-1185">Reference proteome</keyword>
<evidence type="ECO:0000259" key="1">
    <source>
        <dbReference type="Pfam" id="PF09346"/>
    </source>
</evidence>
<feature type="domain" description="Knr4/Smi1-like" evidence="1">
    <location>
        <begin position="4"/>
        <end position="133"/>
    </location>
</feature>
<evidence type="ECO:0000313" key="2">
    <source>
        <dbReference type="EMBL" id="UOG72809.1"/>
    </source>
</evidence>
<dbReference type="RefSeq" id="WP_243794078.1">
    <property type="nucleotide sequence ID" value="NZ_CP094669.1"/>
</dbReference>
<proteinExistence type="predicted"/>
<dbReference type="InterPro" id="IPR037883">
    <property type="entry name" value="Knr4/Smi1-like_sf"/>
</dbReference>
<dbReference type="Proteomes" id="UP000831113">
    <property type="component" value="Chromosome"/>
</dbReference>